<feature type="binding site" evidence="8">
    <location>
        <position position="181"/>
    </location>
    <ligand>
        <name>pyruvate</name>
        <dbReference type="ChEBI" id="CHEBI:15361"/>
        <label>2</label>
        <note>allosteric activator</note>
    </ligand>
</feature>
<evidence type="ECO:0008006" key="16">
    <source>
        <dbReference type="Google" id="ProtNLM"/>
    </source>
</evidence>
<evidence type="ECO:0000256" key="3">
    <source>
        <dbReference type="ARBA" id="ARBA00022723"/>
    </source>
</evidence>
<dbReference type="Pfam" id="PF02776">
    <property type="entry name" value="TPP_enzyme_N"/>
    <property type="match status" value="1"/>
</dbReference>
<dbReference type="InterPro" id="IPR047214">
    <property type="entry name" value="TPP_PDC_IPDC"/>
</dbReference>
<evidence type="ECO:0000256" key="7">
    <source>
        <dbReference type="ARBA" id="ARBA00023239"/>
    </source>
</evidence>
<keyword evidence="5 9" id="KW-0460">Magnesium</keyword>
<dbReference type="GO" id="GO:0030976">
    <property type="term" value="F:thiamine pyrophosphate binding"/>
    <property type="evidence" value="ECO:0007669"/>
    <property type="project" value="InterPro"/>
</dbReference>
<keyword evidence="3 9" id="KW-0479">Metal-binding</keyword>
<dbReference type="InterPro" id="IPR029061">
    <property type="entry name" value="THDP-binding"/>
</dbReference>
<dbReference type="GO" id="GO:0005634">
    <property type="term" value="C:nucleus"/>
    <property type="evidence" value="ECO:0007669"/>
    <property type="project" value="TreeGrafter"/>
</dbReference>
<dbReference type="AlphaFoldDB" id="A0A4C2EBS7"/>
<dbReference type="OrthoDB" id="308383at2759"/>
<feature type="binding site" evidence="8">
    <location>
        <position position="130"/>
    </location>
    <ligand>
        <name>pyruvate</name>
        <dbReference type="ChEBI" id="CHEBI:15361"/>
        <label>1</label>
        <note>substrate; ligand shared between two neighboring subunits</note>
    </ligand>
</feature>
<evidence type="ECO:0000256" key="8">
    <source>
        <dbReference type="PIRSR" id="PIRSR036565-1"/>
    </source>
</evidence>
<dbReference type="PIRSF" id="PIRSF036565">
    <property type="entry name" value="Pyruvt_ip_decrb"/>
    <property type="match status" value="1"/>
</dbReference>
<dbReference type="GO" id="GO:0000949">
    <property type="term" value="P:aromatic amino acid family catabolic process to alcohol via Ehrlich pathway"/>
    <property type="evidence" value="ECO:0007669"/>
    <property type="project" value="TreeGrafter"/>
</dbReference>
<dbReference type="PANTHER" id="PTHR43452:SF3">
    <property type="entry name" value="TRANSAMINATED AMINO ACID DECARBOXYLASE"/>
    <property type="match status" value="1"/>
</dbReference>
<feature type="domain" description="Thiamine pyrophosphate enzyme TPP-binding" evidence="12">
    <location>
        <begin position="424"/>
        <end position="553"/>
    </location>
</feature>
<feature type="binding site" evidence="9">
    <location>
        <position position="523"/>
    </location>
    <ligand>
        <name>Mg(2+)</name>
        <dbReference type="ChEBI" id="CHEBI:18420"/>
    </ligand>
</feature>
<keyword evidence="7" id="KW-0456">Lyase</keyword>
<dbReference type="InterPro" id="IPR012001">
    <property type="entry name" value="Thiamin_PyroP_enz_TPP-bd_dom"/>
</dbReference>
<comment type="caution">
    <text evidence="14">The sequence shown here is derived from an EMBL/GenBank/DDBJ whole genome shotgun (WGS) entry which is preliminary data.</text>
</comment>
<dbReference type="GO" id="GO:0004737">
    <property type="term" value="F:pyruvate decarboxylase activity"/>
    <property type="evidence" value="ECO:0007669"/>
    <property type="project" value="TreeGrafter"/>
</dbReference>
<evidence type="ECO:0000256" key="9">
    <source>
        <dbReference type="PIRSR" id="PIRSR036565-2"/>
    </source>
</evidence>
<evidence type="ECO:0000313" key="14">
    <source>
        <dbReference type="EMBL" id="GCE99488.1"/>
    </source>
</evidence>
<comment type="cofactor">
    <cofactor evidence="1">
        <name>thiamine diphosphate</name>
        <dbReference type="ChEBI" id="CHEBI:58937"/>
    </cofactor>
</comment>
<dbReference type="CDD" id="cd02005">
    <property type="entry name" value="TPP_PDC_IPDC"/>
    <property type="match status" value="1"/>
</dbReference>
<sequence length="613" mass="69189">MGRVSYGTSDFNDNLIPFGEYLLRKLVQSGSKSIFGVPGDYNLPLLEHLYDDSVKNSGCRWIACCNELNAAYAADGYSRYTNKLASLITTYGVGELSAMNGVAGSSAENIKVLHIVGVVGSDLPECNYHHLIPQLQYSNFIGPNRKICYEMVKDRIACSAEYLEDIGTAPEKVDKVIRDIYKYSKPGYLFVPIDFVNKLVDTACLKNEIDLCNSIERTSQEVSNSVVDSVLQWIYQSQTPAILGDANVDRFGLTSQLNHFIEKTQMVNFTTIMGKSIVDESNLRYMGLYGGKNCTDLVRSKFLSCDLILHFGIEKNEVNYCALGFPYGPRTRVIEFHQSYIRFFDTLVGEEQIFKNANICDIMTVLHQRIDIDKLNLQYDKAIFTTYDPVQLNLPEDDGDDVTQVYLQKKFPEILAPGDVLVSDTGSFQFGVRDYKLPTQSKFIVQSTWLSIGTGLPAALGVGIGMQDYPRIHIYDDTKVPTDYKPKLILGVGDGAAQMTVQELTTMLRYHVNINVFVWNNDGYTIERAMMGEDSDYNDIMPWKWTKLFEVFGDFDGKYSNSSLVRTRRELDQKIEDINKGGKNIELVEVKLGVKDYPAQLQMMMTNIKNAKK</sequence>
<evidence type="ECO:0000313" key="15">
    <source>
        <dbReference type="Proteomes" id="UP000301737"/>
    </source>
</evidence>
<evidence type="ECO:0000256" key="1">
    <source>
        <dbReference type="ARBA" id="ARBA00001964"/>
    </source>
</evidence>
<feature type="binding site" evidence="8">
    <location>
        <position position="40"/>
    </location>
    <ligand>
        <name>pyruvate</name>
        <dbReference type="ChEBI" id="CHEBI:15361"/>
        <label>1</label>
        <note>substrate; ligand shared between two neighboring subunits</note>
    </ligand>
</feature>
<accession>A0A4C2EBS7</accession>
<dbReference type="SUPFAM" id="SSF52518">
    <property type="entry name" value="Thiamin diphosphate-binding fold (THDP-binding)"/>
    <property type="match status" value="2"/>
</dbReference>
<dbReference type="FunFam" id="3.40.50.970:FF:000024">
    <property type="entry name" value="Pyruvate decarboxylase isozyme"/>
    <property type="match status" value="1"/>
</dbReference>
<organism evidence="14 15">
    <name type="scientific">Zygosaccharomyces mellis</name>
    <dbReference type="NCBI Taxonomy" id="42258"/>
    <lineage>
        <taxon>Eukaryota</taxon>
        <taxon>Fungi</taxon>
        <taxon>Dikarya</taxon>
        <taxon>Ascomycota</taxon>
        <taxon>Saccharomycotina</taxon>
        <taxon>Saccharomycetes</taxon>
        <taxon>Saccharomycetales</taxon>
        <taxon>Saccharomycetaceae</taxon>
        <taxon>Zygosaccharomyces</taxon>
    </lineage>
</organism>
<dbReference type="InterPro" id="IPR012000">
    <property type="entry name" value="Thiamin_PyroP_enz_cen_dom"/>
</dbReference>
<dbReference type="InterPro" id="IPR012110">
    <property type="entry name" value="PDC/IPDC-like"/>
</dbReference>
<dbReference type="CDD" id="cd07038">
    <property type="entry name" value="TPP_PYR_PDC_IPDC_like"/>
    <property type="match status" value="1"/>
</dbReference>
<protein>
    <recommendedName>
        <fullName evidence="16">Thiamine pyrophosphate-dependent 2-oxo-acid decarboxylase</fullName>
    </recommendedName>
</protein>
<evidence type="ECO:0000256" key="10">
    <source>
        <dbReference type="RuleBase" id="RU362132"/>
    </source>
</evidence>
<dbReference type="InterPro" id="IPR011766">
    <property type="entry name" value="TPP_enzyme_TPP-bd"/>
</dbReference>
<keyword evidence="6 10" id="KW-0786">Thiamine pyrophosphate</keyword>
<evidence type="ECO:0000259" key="11">
    <source>
        <dbReference type="Pfam" id="PF00205"/>
    </source>
</evidence>
<dbReference type="Gene3D" id="3.40.50.970">
    <property type="match status" value="2"/>
</dbReference>
<dbReference type="GO" id="GO:0005829">
    <property type="term" value="C:cytosol"/>
    <property type="evidence" value="ECO:0007669"/>
    <property type="project" value="TreeGrafter"/>
</dbReference>
<dbReference type="EMBL" id="BIMX01000010">
    <property type="protein sequence ID" value="GCE99488.1"/>
    <property type="molecule type" value="Genomic_DNA"/>
</dbReference>
<evidence type="ECO:0000256" key="2">
    <source>
        <dbReference type="ARBA" id="ARBA00007812"/>
    </source>
</evidence>
<comment type="cofactor">
    <cofactor evidence="9">
        <name>Mg(2+)</name>
        <dbReference type="ChEBI" id="CHEBI:18420"/>
    </cofactor>
    <text evidence="9">Binds 1 Mg(2+) per subunit.</text>
</comment>
<reference evidence="14 15" key="1">
    <citation type="submission" date="2019-01" db="EMBL/GenBank/DDBJ databases">
        <title>Draft Genome Sequencing of Zygosaccharomyces mellis Ca-7.</title>
        <authorList>
            <person name="Shiwa Y."/>
            <person name="Kanesaki Y."/>
            <person name="Ishige T."/>
            <person name="Mura K."/>
            <person name="Hori T."/>
            <person name="Tamura T."/>
        </authorList>
    </citation>
    <scope>NUCLEOTIDE SEQUENCE [LARGE SCALE GENOMIC DNA]</scope>
    <source>
        <strain evidence="14 15">Ca-7</strain>
    </source>
</reference>
<dbReference type="Proteomes" id="UP000301737">
    <property type="component" value="Unassembled WGS sequence"/>
</dbReference>
<dbReference type="InterPro" id="IPR029035">
    <property type="entry name" value="DHS-like_NAD/FAD-binding_dom"/>
</dbReference>
<feature type="binding site" evidence="9">
    <location>
        <position position="494"/>
    </location>
    <ligand>
        <name>Mg(2+)</name>
        <dbReference type="ChEBI" id="CHEBI:18420"/>
    </ligand>
</feature>
<dbReference type="PANTHER" id="PTHR43452">
    <property type="entry name" value="PYRUVATE DECARBOXYLASE"/>
    <property type="match status" value="1"/>
</dbReference>
<name>A0A4C2EBS7_9SACH</name>
<evidence type="ECO:0000256" key="6">
    <source>
        <dbReference type="ARBA" id="ARBA00023052"/>
    </source>
</evidence>
<dbReference type="GO" id="GO:0000287">
    <property type="term" value="F:magnesium ion binding"/>
    <property type="evidence" value="ECO:0007669"/>
    <property type="project" value="InterPro"/>
</dbReference>
<evidence type="ECO:0000259" key="13">
    <source>
        <dbReference type="Pfam" id="PF02776"/>
    </source>
</evidence>
<feature type="binding site" evidence="8">
    <location>
        <position position="527"/>
    </location>
    <ligand>
        <name>pyruvate</name>
        <dbReference type="ChEBI" id="CHEBI:15361"/>
        <label>1</label>
        <note>substrate; ligand shared between two neighboring subunits</note>
    </ligand>
</feature>
<comment type="similarity">
    <text evidence="2 10">Belongs to the TPP enzyme family.</text>
</comment>
<dbReference type="InterPro" id="IPR047213">
    <property type="entry name" value="TPP_PYR_PDC_IPDC-like"/>
</dbReference>
<keyword evidence="4" id="KW-0210">Decarboxylase</keyword>
<gene>
    <name evidence="14" type="ORF">ZYGM_003345</name>
</gene>
<feature type="domain" description="Thiamine pyrophosphate enzyme N-terminal TPP-binding" evidence="13">
    <location>
        <begin position="19"/>
        <end position="123"/>
    </location>
</feature>
<evidence type="ECO:0000256" key="4">
    <source>
        <dbReference type="ARBA" id="ARBA00022793"/>
    </source>
</evidence>
<keyword evidence="15" id="KW-1185">Reference proteome</keyword>
<evidence type="ECO:0000256" key="5">
    <source>
        <dbReference type="ARBA" id="ARBA00022842"/>
    </source>
</evidence>
<feature type="binding site" evidence="9">
    <location>
        <position position="521"/>
    </location>
    <ligand>
        <name>Mg(2+)</name>
        <dbReference type="ChEBI" id="CHEBI:18420"/>
    </ligand>
</feature>
<feature type="domain" description="Thiamine pyrophosphate enzyme central" evidence="11">
    <location>
        <begin position="228"/>
        <end position="342"/>
    </location>
</feature>
<proteinExistence type="inferred from homology"/>
<dbReference type="SUPFAM" id="SSF52467">
    <property type="entry name" value="DHS-like NAD/FAD-binding domain"/>
    <property type="match status" value="1"/>
</dbReference>
<dbReference type="Pfam" id="PF00205">
    <property type="entry name" value="TPP_enzyme_M"/>
    <property type="match status" value="1"/>
</dbReference>
<dbReference type="Gene3D" id="3.40.50.1220">
    <property type="entry name" value="TPP-binding domain"/>
    <property type="match status" value="1"/>
</dbReference>
<dbReference type="Pfam" id="PF02775">
    <property type="entry name" value="TPP_enzyme_C"/>
    <property type="match status" value="1"/>
</dbReference>
<evidence type="ECO:0000259" key="12">
    <source>
        <dbReference type="Pfam" id="PF02775"/>
    </source>
</evidence>